<organism evidence="3 4">
    <name type="scientific">Hydrogenispora ethanolica</name>
    <dbReference type="NCBI Taxonomy" id="1082276"/>
    <lineage>
        <taxon>Bacteria</taxon>
        <taxon>Bacillati</taxon>
        <taxon>Bacillota</taxon>
        <taxon>Hydrogenispora</taxon>
    </lineage>
</organism>
<sequence length="184" mass="21197">MEEEIRQIAARIKELREIFEVPLDVLAKECEVPVELYREYEGGERDIPVSVLMRIAHRFNIELASLITGEEPRLRLYALTRKGKGVSVERRKDYKYQSLAYNFAHKKAEPFLVTVEPEPKDSPIHMNSHPGQEFNYVLEGSIRVMLEEHEVILNEGDSLYFDSGVPHGMKALHGKTAKFLAIIF</sequence>
<evidence type="ECO:0000313" key="3">
    <source>
        <dbReference type="EMBL" id="TCL65265.1"/>
    </source>
</evidence>
<dbReference type="OrthoDB" id="9814553at2"/>
<accession>A0A4R1RGV6</accession>
<dbReference type="RefSeq" id="WP_132015025.1">
    <property type="nucleotide sequence ID" value="NZ_SLUN01000017.1"/>
</dbReference>
<dbReference type="InterPro" id="IPR011051">
    <property type="entry name" value="RmlC_Cupin_sf"/>
</dbReference>
<dbReference type="Gene3D" id="2.60.120.10">
    <property type="entry name" value="Jelly Rolls"/>
    <property type="match status" value="1"/>
</dbReference>
<dbReference type="GO" id="GO:0005829">
    <property type="term" value="C:cytosol"/>
    <property type="evidence" value="ECO:0007669"/>
    <property type="project" value="TreeGrafter"/>
</dbReference>
<comment type="caution">
    <text evidence="3">The sequence shown here is derived from an EMBL/GenBank/DDBJ whole genome shotgun (WGS) entry which is preliminary data.</text>
</comment>
<evidence type="ECO:0000259" key="2">
    <source>
        <dbReference type="PROSITE" id="PS50943"/>
    </source>
</evidence>
<reference evidence="3 4" key="1">
    <citation type="submission" date="2019-03" db="EMBL/GenBank/DDBJ databases">
        <title>Genomic Encyclopedia of Type Strains, Phase IV (KMG-IV): sequencing the most valuable type-strain genomes for metagenomic binning, comparative biology and taxonomic classification.</title>
        <authorList>
            <person name="Goeker M."/>
        </authorList>
    </citation>
    <scope>NUCLEOTIDE SEQUENCE [LARGE SCALE GENOMIC DNA]</scope>
    <source>
        <strain evidence="3 4">LX-B</strain>
    </source>
</reference>
<keyword evidence="4" id="KW-1185">Reference proteome</keyword>
<dbReference type="SUPFAM" id="SSF51182">
    <property type="entry name" value="RmlC-like cupins"/>
    <property type="match status" value="1"/>
</dbReference>
<dbReference type="CDD" id="cd02209">
    <property type="entry name" value="cupin_XRE_C"/>
    <property type="match status" value="1"/>
</dbReference>
<gene>
    <name evidence="3" type="ORF">EDC14_101713</name>
</gene>
<dbReference type="AlphaFoldDB" id="A0A4R1RGV6"/>
<dbReference type="GO" id="GO:0003700">
    <property type="term" value="F:DNA-binding transcription factor activity"/>
    <property type="evidence" value="ECO:0007669"/>
    <property type="project" value="TreeGrafter"/>
</dbReference>
<feature type="domain" description="HTH cro/C1-type" evidence="2">
    <location>
        <begin position="12"/>
        <end position="66"/>
    </location>
</feature>
<dbReference type="CDD" id="cd00093">
    <property type="entry name" value="HTH_XRE"/>
    <property type="match status" value="1"/>
</dbReference>
<proteinExistence type="predicted"/>
<protein>
    <submittedName>
        <fullName evidence="3">XRE family transcriptional regulator</fullName>
    </submittedName>
</protein>
<dbReference type="InterPro" id="IPR001387">
    <property type="entry name" value="Cro/C1-type_HTH"/>
</dbReference>
<evidence type="ECO:0000256" key="1">
    <source>
        <dbReference type="ARBA" id="ARBA00023125"/>
    </source>
</evidence>
<keyword evidence="1" id="KW-0238">DNA-binding</keyword>
<dbReference type="EMBL" id="SLUN01000017">
    <property type="protein sequence ID" value="TCL65265.1"/>
    <property type="molecule type" value="Genomic_DNA"/>
</dbReference>
<dbReference type="InterPro" id="IPR014710">
    <property type="entry name" value="RmlC-like_jellyroll"/>
</dbReference>
<dbReference type="SUPFAM" id="SSF47413">
    <property type="entry name" value="lambda repressor-like DNA-binding domains"/>
    <property type="match status" value="1"/>
</dbReference>
<dbReference type="InterPro" id="IPR050807">
    <property type="entry name" value="TransReg_Diox_bact_type"/>
</dbReference>
<dbReference type="GO" id="GO:0003677">
    <property type="term" value="F:DNA binding"/>
    <property type="evidence" value="ECO:0007669"/>
    <property type="project" value="UniProtKB-KW"/>
</dbReference>
<dbReference type="InterPro" id="IPR010982">
    <property type="entry name" value="Lambda_DNA-bd_dom_sf"/>
</dbReference>
<dbReference type="PANTHER" id="PTHR46797">
    <property type="entry name" value="HTH-TYPE TRANSCRIPTIONAL REGULATOR"/>
    <property type="match status" value="1"/>
</dbReference>
<dbReference type="Gene3D" id="1.10.260.40">
    <property type="entry name" value="lambda repressor-like DNA-binding domains"/>
    <property type="match status" value="1"/>
</dbReference>
<dbReference type="InterPro" id="IPR013096">
    <property type="entry name" value="Cupin_2"/>
</dbReference>
<dbReference type="Pfam" id="PF07883">
    <property type="entry name" value="Cupin_2"/>
    <property type="match status" value="1"/>
</dbReference>
<dbReference type="SMART" id="SM00530">
    <property type="entry name" value="HTH_XRE"/>
    <property type="match status" value="1"/>
</dbReference>
<dbReference type="Proteomes" id="UP000295008">
    <property type="component" value="Unassembled WGS sequence"/>
</dbReference>
<evidence type="ECO:0000313" key="4">
    <source>
        <dbReference type="Proteomes" id="UP000295008"/>
    </source>
</evidence>
<dbReference type="PROSITE" id="PS50943">
    <property type="entry name" value="HTH_CROC1"/>
    <property type="match status" value="1"/>
</dbReference>
<name>A0A4R1RGV6_HYDET</name>
<dbReference type="PANTHER" id="PTHR46797:SF19">
    <property type="entry name" value="BLL2473 PROTEIN"/>
    <property type="match status" value="1"/>
</dbReference>